<dbReference type="PANTHER" id="PTHR47521">
    <property type="entry name" value="SERPENTINE RECEPTOR, CLASS E (EPSILON)-RELATED"/>
    <property type="match status" value="1"/>
</dbReference>
<evidence type="ECO:0000313" key="3">
    <source>
        <dbReference type="Proteomes" id="UP000005239"/>
    </source>
</evidence>
<evidence type="ECO:0000313" key="2">
    <source>
        <dbReference type="EnsemblMetazoa" id="PPA41612.1"/>
    </source>
</evidence>
<dbReference type="Proteomes" id="UP000005239">
    <property type="component" value="Unassembled WGS sequence"/>
</dbReference>
<comment type="similarity">
    <text evidence="1">Belongs to the nematode receptor-like protein sre family.</text>
</comment>
<accession>A0A2A6CM77</accession>
<reference evidence="3" key="1">
    <citation type="journal article" date="2008" name="Nat. Genet.">
        <title>The Pristionchus pacificus genome provides a unique perspective on nematode lifestyle and parasitism.</title>
        <authorList>
            <person name="Dieterich C."/>
            <person name="Clifton S.W."/>
            <person name="Schuster L.N."/>
            <person name="Chinwalla A."/>
            <person name="Delehaunty K."/>
            <person name="Dinkelacker I."/>
            <person name="Fulton L."/>
            <person name="Fulton R."/>
            <person name="Godfrey J."/>
            <person name="Minx P."/>
            <person name="Mitreva M."/>
            <person name="Roeseler W."/>
            <person name="Tian H."/>
            <person name="Witte H."/>
            <person name="Yang S.P."/>
            <person name="Wilson R.K."/>
            <person name="Sommer R.J."/>
        </authorList>
    </citation>
    <scope>NUCLEOTIDE SEQUENCE [LARGE SCALE GENOMIC DNA]</scope>
    <source>
        <strain evidence="3">PS312</strain>
    </source>
</reference>
<organism evidence="2 3">
    <name type="scientific">Pristionchus pacificus</name>
    <name type="common">Parasitic nematode worm</name>
    <dbReference type="NCBI Taxonomy" id="54126"/>
    <lineage>
        <taxon>Eukaryota</taxon>
        <taxon>Metazoa</taxon>
        <taxon>Ecdysozoa</taxon>
        <taxon>Nematoda</taxon>
        <taxon>Chromadorea</taxon>
        <taxon>Rhabditida</taxon>
        <taxon>Rhabditina</taxon>
        <taxon>Diplogasteromorpha</taxon>
        <taxon>Diplogasteroidea</taxon>
        <taxon>Neodiplogasteridae</taxon>
        <taxon>Pristionchus</taxon>
    </lineage>
</organism>
<dbReference type="InterPro" id="IPR052860">
    <property type="entry name" value="NRL-GPCR1"/>
</dbReference>
<protein>
    <submittedName>
        <fullName evidence="2">G protein-coupled receptor</fullName>
    </submittedName>
</protein>
<dbReference type="GO" id="GO:0016020">
    <property type="term" value="C:membrane"/>
    <property type="evidence" value="ECO:0007669"/>
    <property type="project" value="InterPro"/>
</dbReference>
<dbReference type="EnsemblMetazoa" id="PPA41612.1">
    <property type="protein sequence ID" value="PPA41612.1"/>
    <property type="gene ID" value="WBGene00279981"/>
</dbReference>
<dbReference type="GO" id="GO:0007606">
    <property type="term" value="P:sensory perception of chemical stimulus"/>
    <property type="evidence" value="ECO:0007669"/>
    <property type="project" value="InterPro"/>
</dbReference>
<dbReference type="Pfam" id="PF03125">
    <property type="entry name" value="Sre"/>
    <property type="match status" value="1"/>
</dbReference>
<reference evidence="2" key="2">
    <citation type="submission" date="2022-06" db="UniProtKB">
        <authorList>
            <consortium name="EnsemblMetazoa"/>
        </authorList>
    </citation>
    <scope>IDENTIFICATION</scope>
    <source>
        <strain evidence="2">PS312</strain>
    </source>
</reference>
<dbReference type="InterPro" id="IPR004151">
    <property type="entry name" value="7TM_GPCR_serpentine_rcpt_Sre"/>
</dbReference>
<dbReference type="PANTHER" id="PTHR47521:SF7">
    <property type="entry name" value="SERPENTINE RECEPTOR CLASS EPSILON-6"/>
    <property type="match status" value="1"/>
</dbReference>
<accession>A0A8R1UXR0</accession>
<sequence length="281" mass="32569">VNKLQFPPDQPFVAFSLHRQRRCEICNNLLSDERFSGKEDIVIFAADMIKDQYLGYFISGLGSLSFERFIASKFWRWYERGSSLTLTVVIAVELIANVPSWINVALCEFDYIPHEANLVLFAGILMFSILLYAYSYRDNVRTLRSLSGRSGRYSVAHAFQVKENLSVLKFILIFMGSSLPMACLCFVFFIIFFFAPSEWDRERFLCMGLFDFTISLYAPIFIYVAVTSIREYHVQLYKICAFSAIAKWVGWKHPDERQLRGNVSRGDETTSYFSQFTQAWA</sequence>
<name>A0A2A6CM77_PRIPA</name>
<keyword evidence="3" id="KW-1185">Reference proteome</keyword>
<evidence type="ECO:0000256" key="1">
    <source>
        <dbReference type="ARBA" id="ARBA00006803"/>
    </source>
</evidence>
<gene>
    <name evidence="2" type="primary">WBGene00279981</name>
</gene>
<proteinExistence type="inferred from homology"/>
<dbReference type="AlphaFoldDB" id="A0A2A6CM77"/>